<organism evidence="6 7">
    <name type="scientific">Tropicimonas omnivorans</name>
    <dbReference type="NCBI Taxonomy" id="3075590"/>
    <lineage>
        <taxon>Bacteria</taxon>
        <taxon>Pseudomonadati</taxon>
        <taxon>Pseudomonadota</taxon>
        <taxon>Alphaproteobacteria</taxon>
        <taxon>Rhodobacterales</taxon>
        <taxon>Roseobacteraceae</taxon>
        <taxon>Tropicimonas</taxon>
    </lineage>
</organism>
<comment type="caution">
    <text evidence="6">The sequence shown here is derived from an EMBL/GenBank/DDBJ whole genome shotgun (WGS) entry which is preliminary data.</text>
</comment>
<dbReference type="InterPro" id="IPR005471">
    <property type="entry name" value="Tscrpt_reg_IclR_N"/>
</dbReference>
<evidence type="ECO:0000259" key="4">
    <source>
        <dbReference type="PROSITE" id="PS51077"/>
    </source>
</evidence>
<dbReference type="InterPro" id="IPR036388">
    <property type="entry name" value="WH-like_DNA-bd_sf"/>
</dbReference>
<dbReference type="Proteomes" id="UP001265259">
    <property type="component" value="Unassembled WGS sequence"/>
</dbReference>
<keyword evidence="1" id="KW-0805">Transcription regulation</keyword>
<feature type="domain" description="HTH iclR-type" evidence="4">
    <location>
        <begin position="13"/>
        <end position="75"/>
    </location>
</feature>
<protein>
    <submittedName>
        <fullName evidence="6">IclR family transcriptional regulator</fullName>
    </submittedName>
</protein>
<name>A0ABU3DJD9_9RHOB</name>
<dbReference type="PROSITE" id="PS51077">
    <property type="entry name" value="HTH_ICLR"/>
    <property type="match status" value="1"/>
</dbReference>
<feature type="domain" description="IclR-ED" evidence="5">
    <location>
        <begin position="69"/>
        <end position="255"/>
    </location>
</feature>
<accession>A0ABU3DJD9</accession>
<dbReference type="SUPFAM" id="SSF55781">
    <property type="entry name" value="GAF domain-like"/>
    <property type="match status" value="1"/>
</dbReference>
<dbReference type="Pfam" id="PF09339">
    <property type="entry name" value="HTH_IclR"/>
    <property type="match status" value="1"/>
</dbReference>
<reference evidence="6 7" key="1">
    <citation type="submission" date="2023-09" db="EMBL/GenBank/DDBJ databases">
        <authorList>
            <person name="Rey-Velasco X."/>
        </authorList>
    </citation>
    <scope>NUCLEOTIDE SEQUENCE [LARGE SCALE GENOMIC DNA]</scope>
    <source>
        <strain evidence="6 7">F158</strain>
    </source>
</reference>
<evidence type="ECO:0000256" key="3">
    <source>
        <dbReference type="ARBA" id="ARBA00023163"/>
    </source>
</evidence>
<dbReference type="Gene3D" id="1.10.10.10">
    <property type="entry name" value="Winged helix-like DNA-binding domain superfamily/Winged helix DNA-binding domain"/>
    <property type="match status" value="1"/>
</dbReference>
<proteinExistence type="predicted"/>
<evidence type="ECO:0000256" key="2">
    <source>
        <dbReference type="ARBA" id="ARBA00023125"/>
    </source>
</evidence>
<keyword evidence="2" id="KW-0238">DNA-binding</keyword>
<evidence type="ECO:0000313" key="6">
    <source>
        <dbReference type="EMBL" id="MDT0683829.1"/>
    </source>
</evidence>
<dbReference type="PROSITE" id="PS51078">
    <property type="entry name" value="ICLR_ED"/>
    <property type="match status" value="1"/>
</dbReference>
<dbReference type="InterPro" id="IPR036390">
    <property type="entry name" value="WH_DNA-bd_sf"/>
</dbReference>
<dbReference type="InterPro" id="IPR050707">
    <property type="entry name" value="HTH_MetabolicPath_Reg"/>
</dbReference>
<dbReference type="Gene3D" id="3.30.450.40">
    <property type="match status" value="1"/>
</dbReference>
<dbReference type="PANTHER" id="PTHR30136">
    <property type="entry name" value="HELIX-TURN-HELIX TRANSCRIPTIONAL REGULATOR, ICLR FAMILY"/>
    <property type="match status" value="1"/>
</dbReference>
<gene>
    <name evidence="6" type="ORF">RM543_14145</name>
</gene>
<dbReference type="InterPro" id="IPR029016">
    <property type="entry name" value="GAF-like_dom_sf"/>
</dbReference>
<dbReference type="EMBL" id="JAVRHL010000003">
    <property type="protein sequence ID" value="MDT0683829.1"/>
    <property type="molecule type" value="Genomic_DNA"/>
</dbReference>
<dbReference type="SMART" id="SM00346">
    <property type="entry name" value="HTH_ICLR"/>
    <property type="match status" value="1"/>
</dbReference>
<keyword evidence="3" id="KW-0804">Transcription</keyword>
<dbReference type="InterPro" id="IPR014757">
    <property type="entry name" value="Tscrpt_reg_IclR_C"/>
</dbReference>
<sequence>MDAQEQKQGRSGIQVIHRAARILRVLRGAPEGLSLAGISEEADLPRSTVQRIVGALQTERLVATGENGRLVRLGPGVSELAPRPDRSVIDLCRPLLATLARETGETADLSALRGGEMVFLDQVAGSHRLRTVSFVGEAFPLTATANGRAALAELPPDRAAALAEAEWRKIGRTAQPERLPDLLERIRAGGLAADLDEHTSGISALGFAFTDPAGDIYAISVPVPTSRFKGVKDRVETALRRTKEALTRKEEEAPQ</sequence>
<evidence type="ECO:0000259" key="5">
    <source>
        <dbReference type="PROSITE" id="PS51078"/>
    </source>
</evidence>
<dbReference type="Pfam" id="PF01614">
    <property type="entry name" value="IclR_C"/>
    <property type="match status" value="1"/>
</dbReference>
<dbReference type="PANTHER" id="PTHR30136:SF35">
    <property type="entry name" value="HTH-TYPE TRANSCRIPTIONAL REGULATOR RV1719"/>
    <property type="match status" value="1"/>
</dbReference>
<evidence type="ECO:0000256" key="1">
    <source>
        <dbReference type="ARBA" id="ARBA00023015"/>
    </source>
</evidence>
<evidence type="ECO:0000313" key="7">
    <source>
        <dbReference type="Proteomes" id="UP001265259"/>
    </source>
</evidence>
<dbReference type="RefSeq" id="WP_311692735.1">
    <property type="nucleotide sequence ID" value="NZ_JAVRHL010000003.1"/>
</dbReference>
<dbReference type="SUPFAM" id="SSF46785">
    <property type="entry name" value="Winged helix' DNA-binding domain"/>
    <property type="match status" value="1"/>
</dbReference>
<keyword evidence="7" id="KW-1185">Reference proteome</keyword>